<comment type="caution">
    <text evidence="14">The sequence shown here is derived from an EMBL/GenBank/DDBJ whole genome shotgun (WGS) entry which is preliminary data.</text>
</comment>
<name>E5XLW4_SEGRC</name>
<dbReference type="SMART" id="SM00382">
    <property type="entry name" value="AAA"/>
    <property type="match status" value="2"/>
</dbReference>
<feature type="domain" description="ABC transmembrane type-1" evidence="13">
    <location>
        <begin position="76"/>
        <end position="266"/>
    </location>
</feature>
<dbReference type="PROSITE" id="PS50893">
    <property type="entry name" value="ABC_TRANSPORTER_2"/>
    <property type="match status" value="2"/>
</dbReference>
<dbReference type="SUPFAM" id="SSF161098">
    <property type="entry name" value="MetI-like"/>
    <property type="match status" value="1"/>
</dbReference>
<evidence type="ECO:0000256" key="7">
    <source>
        <dbReference type="ARBA" id="ARBA00022989"/>
    </source>
</evidence>
<keyword evidence="4 9" id="KW-0812">Transmembrane</keyword>
<keyword evidence="6" id="KW-0067">ATP-binding</keyword>
<evidence type="ECO:0000256" key="2">
    <source>
        <dbReference type="ARBA" id="ARBA00005417"/>
    </source>
</evidence>
<evidence type="ECO:0000256" key="5">
    <source>
        <dbReference type="ARBA" id="ARBA00022741"/>
    </source>
</evidence>
<accession>E5XLW4</accession>
<dbReference type="Pfam" id="PF00005">
    <property type="entry name" value="ABC_tran"/>
    <property type="match status" value="2"/>
</dbReference>
<evidence type="ECO:0000256" key="11">
    <source>
        <dbReference type="SAM" id="SignalP"/>
    </source>
</evidence>
<keyword evidence="5" id="KW-0547">Nucleotide-binding</keyword>
<reference evidence="14 15" key="1">
    <citation type="journal article" date="2011" name="Stand. Genomic Sci.">
        <title>High quality draft genome sequence of Segniliparus rugosus CDC 945(T)= (ATCC BAA-974(T)).</title>
        <authorList>
            <person name="Earl A.M."/>
            <person name="Desjardins C.A."/>
            <person name="Fitzgerald M.G."/>
            <person name="Arachchi H.M."/>
            <person name="Zeng Q."/>
            <person name="Mehta T."/>
            <person name="Griggs A."/>
            <person name="Birren B.W."/>
            <person name="Toney N.C."/>
            <person name="Carr J."/>
            <person name="Posey J."/>
            <person name="Butler W.R."/>
        </authorList>
    </citation>
    <scope>NUCLEOTIDE SEQUENCE [LARGE SCALE GENOMIC DNA]</scope>
    <source>
        <strain evidence="15">ATCC BAA-974 / DSM 45345 / CCUG 50838 / CIP 108380 / JCM 13579 / CDC 945</strain>
    </source>
</reference>
<evidence type="ECO:0000256" key="6">
    <source>
        <dbReference type="ARBA" id="ARBA00022840"/>
    </source>
</evidence>
<dbReference type="GO" id="GO:0005886">
    <property type="term" value="C:plasma membrane"/>
    <property type="evidence" value="ECO:0007669"/>
    <property type="project" value="UniProtKB-SubCell"/>
</dbReference>
<dbReference type="HOGENOM" id="CLU_000604_86_2_11"/>
<feature type="transmembrane region" description="Helical" evidence="9">
    <location>
        <begin position="136"/>
        <end position="155"/>
    </location>
</feature>
<dbReference type="InterPro" id="IPR050319">
    <property type="entry name" value="ABC_transp_ATP-bind"/>
</dbReference>
<dbReference type="GO" id="GO:0016887">
    <property type="term" value="F:ATP hydrolysis activity"/>
    <property type="evidence" value="ECO:0007669"/>
    <property type="project" value="InterPro"/>
</dbReference>
<evidence type="ECO:0000256" key="3">
    <source>
        <dbReference type="ARBA" id="ARBA00022448"/>
    </source>
</evidence>
<dbReference type="InterPro" id="IPR000515">
    <property type="entry name" value="MetI-like"/>
</dbReference>
<dbReference type="PANTHER" id="PTHR43776:SF7">
    <property type="entry name" value="D,D-DIPEPTIDE TRANSPORT ATP-BINDING PROTEIN DDPF-RELATED"/>
    <property type="match status" value="1"/>
</dbReference>
<gene>
    <name evidence="14" type="ORF">HMPREF9336_00483</name>
</gene>
<dbReference type="PANTHER" id="PTHR43776">
    <property type="entry name" value="TRANSPORT ATP-BINDING PROTEIN"/>
    <property type="match status" value="1"/>
</dbReference>
<comment type="subcellular location">
    <subcellularLocation>
        <location evidence="9">Cell membrane</location>
        <topology evidence="9">Multi-pass membrane protein</topology>
    </subcellularLocation>
    <subcellularLocation>
        <location evidence="1">Membrane</location>
        <topology evidence="1">Multi-pass membrane protein</topology>
    </subcellularLocation>
</comment>
<feature type="transmembrane region" description="Helical" evidence="9">
    <location>
        <begin position="73"/>
        <end position="99"/>
    </location>
</feature>
<keyword evidence="11" id="KW-0732">Signal</keyword>
<keyword evidence="3 9" id="KW-0813">Transport</keyword>
<dbReference type="Gene3D" id="1.10.3720.10">
    <property type="entry name" value="MetI-like"/>
    <property type="match status" value="1"/>
</dbReference>
<dbReference type="Pfam" id="PF00528">
    <property type="entry name" value="BPD_transp_1"/>
    <property type="match status" value="1"/>
</dbReference>
<keyword evidence="8 9" id="KW-0472">Membrane</keyword>
<dbReference type="InterPro" id="IPR017871">
    <property type="entry name" value="ABC_transporter-like_CS"/>
</dbReference>
<evidence type="ECO:0000313" key="14">
    <source>
        <dbReference type="EMBL" id="EFV14650.2"/>
    </source>
</evidence>
<keyword evidence="15" id="KW-1185">Reference proteome</keyword>
<feature type="chain" id="PRO_5003202883" evidence="11">
    <location>
        <begin position="35"/>
        <end position="686"/>
    </location>
</feature>
<proteinExistence type="inferred from homology"/>
<keyword evidence="7 9" id="KW-1133">Transmembrane helix</keyword>
<dbReference type="InterPro" id="IPR003439">
    <property type="entry name" value="ABC_transporter-like_ATP-bd"/>
</dbReference>
<dbReference type="AlphaFoldDB" id="E5XLW4"/>
<evidence type="ECO:0000256" key="9">
    <source>
        <dbReference type="RuleBase" id="RU363032"/>
    </source>
</evidence>
<dbReference type="Proteomes" id="UP000004816">
    <property type="component" value="Unassembled WGS sequence"/>
</dbReference>
<dbReference type="InterPro" id="IPR035906">
    <property type="entry name" value="MetI-like_sf"/>
</dbReference>
<sequence>MTRAFSRGAVRSRIVAVAPAAVLCLAALCGPLFAPHSADETVTGPFAPPGPAAPLGGDELGRDVLSRLLDGGLGLTLTAAVIAVLVTALAAVLGTLSALEGPLARAIDICTDLLVLLPPLLVAMLVLLRLGGGSSWTAAGALLLVAVLAGTPYSARVFGGAASVVAKSGFVEVALSNGSGHWRVAVEEILPNLRATFITQLALRFVEATALVSTVAFLRLPAALGPSNWAVMVRDSVGPGLWLNPWSAAAPAIAIVALSLAVRRAIMACAPAPGQAAQVLPPTSALEPKAGKVLAVLGASGSGKTTALLRLTSPPGLDGEELRIFRRAQISFVGQDPGSELTPTMRVSALLAETAARPDRIPGVIARLGIDESHLRKKPRELSGGEQRRVAFARALLRENPVLVVDEPFAGLDGTRRDAVAALLRETADEGKAVVASGHDETALRAIADEVAVVGAAEQLPAESAPRSRQDPALLGGPSAPSSPRKVVFEARNLSVCCANGRTLLQDGGFELSEGTLTGLVGDSGTGKTTLARVMVGLGKPRAGDWTALPPRAIQLVPQNPAGTLNPRRTVRQTLLAAARGADVAGLLGQVGLAPELADRLPGQLSGGQRQRVAVARALAYQPSVLVCDEVTSALDAKTADGVMLLIAELAAKEGLAALVISHDLELVGRHCRRVLRLDGARLLTA</sequence>
<dbReference type="EMBL" id="ACZI02000003">
    <property type="protein sequence ID" value="EFV14650.2"/>
    <property type="molecule type" value="Genomic_DNA"/>
</dbReference>
<evidence type="ECO:0000256" key="8">
    <source>
        <dbReference type="ARBA" id="ARBA00023136"/>
    </source>
</evidence>
<protein>
    <submittedName>
        <fullName evidence="14">Uncharacterized protein</fullName>
    </submittedName>
</protein>
<evidence type="ECO:0000256" key="1">
    <source>
        <dbReference type="ARBA" id="ARBA00004141"/>
    </source>
</evidence>
<evidence type="ECO:0000259" key="13">
    <source>
        <dbReference type="PROSITE" id="PS50928"/>
    </source>
</evidence>
<dbReference type="SUPFAM" id="SSF52540">
    <property type="entry name" value="P-loop containing nucleoside triphosphate hydrolases"/>
    <property type="match status" value="2"/>
</dbReference>
<feature type="domain" description="ABC transporter" evidence="12">
    <location>
        <begin position="262"/>
        <end position="481"/>
    </location>
</feature>
<dbReference type="eggNOG" id="COG1173">
    <property type="taxonomic scope" value="Bacteria"/>
</dbReference>
<dbReference type="GO" id="GO:0005524">
    <property type="term" value="F:ATP binding"/>
    <property type="evidence" value="ECO:0007669"/>
    <property type="project" value="UniProtKB-KW"/>
</dbReference>
<feature type="region of interest" description="Disordered" evidence="10">
    <location>
        <begin position="461"/>
        <end position="483"/>
    </location>
</feature>
<dbReference type="PROSITE" id="PS50928">
    <property type="entry name" value="ABC_TM1"/>
    <property type="match status" value="1"/>
</dbReference>
<comment type="similarity">
    <text evidence="9">Belongs to the binding-protein-dependent transport system permease family.</text>
</comment>
<evidence type="ECO:0000313" key="15">
    <source>
        <dbReference type="Proteomes" id="UP000004816"/>
    </source>
</evidence>
<feature type="signal peptide" evidence="11">
    <location>
        <begin position="1"/>
        <end position="34"/>
    </location>
</feature>
<dbReference type="eggNOG" id="COG4172">
    <property type="taxonomic scope" value="Bacteria"/>
</dbReference>
<dbReference type="PROSITE" id="PS00211">
    <property type="entry name" value="ABC_TRANSPORTER_1"/>
    <property type="match status" value="2"/>
</dbReference>
<dbReference type="STRING" id="679197.HMPREF9336_00483"/>
<feature type="transmembrane region" description="Helical" evidence="9">
    <location>
        <begin position="111"/>
        <end position="130"/>
    </location>
</feature>
<comment type="similarity">
    <text evidence="2">Belongs to the ABC transporter superfamily.</text>
</comment>
<dbReference type="InterPro" id="IPR027417">
    <property type="entry name" value="P-loop_NTPase"/>
</dbReference>
<dbReference type="GO" id="GO:0055085">
    <property type="term" value="P:transmembrane transport"/>
    <property type="evidence" value="ECO:0007669"/>
    <property type="project" value="InterPro"/>
</dbReference>
<dbReference type="CDD" id="cd06261">
    <property type="entry name" value="TM_PBP2"/>
    <property type="match status" value="1"/>
</dbReference>
<organism evidence="14 15">
    <name type="scientific">Segniliparus rugosus (strain ATCC BAA-974 / DSM 45345 / CCUG 50838 / CIP 108380 / JCM 13579 / CDC 945)</name>
    <dbReference type="NCBI Taxonomy" id="679197"/>
    <lineage>
        <taxon>Bacteria</taxon>
        <taxon>Bacillati</taxon>
        <taxon>Actinomycetota</taxon>
        <taxon>Actinomycetes</taxon>
        <taxon>Mycobacteriales</taxon>
        <taxon>Segniliparaceae</taxon>
        <taxon>Segniliparus</taxon>
    </lineage>
</organism>
<evidence type="ECO:0000259" key="12">
    <source>
        <dbReference type="PROSITE" id="PS50893"/>
    </source>
</evidence>
<dbReference type="RefSeq" id="WP_021030606.1">
    <property type="nucleotide sequence ID" value="NZ_KI391954.1"/>
</dbReference>
<dbReference type="OrthoDB" id="8036461at2"/>
<dbReference type="Gene3D" id="3.40.50.300">
    <property type="entry name" value="P-loop containing nucleotide triphosphate hydrolases"/>
    <property type="match status" value="2"/>
</dbReference>
<dbReference type="InterPro" id="IPR003593">
    <property type="entry name" value="AAA+_ATPase"/>
</dbReference>
<evidence type="ECO:0000256" key="4">
    <source>
        <dbReference type="ARBA" id="ARBA00022692"/>
    </source>
</evidence>
<evidence type="ECO:0000256" key="10">
    <source>
        <dbReference type="SAM" id="MobiDB-lite"/>
    </source>
</evidence>
<feature type="transmembrane region" description="Helical" evidence="9">
    <location>
        <begin position="242"/>
        <end position="262"/>
    </location>
</feature>
<feature type="domain" description="ABC transporter" evidence="12">
    <location>
        <begin position="489"/>
        <end position="686"/>
    </location>
</feature>